<dbReference type="PANTHER" id="PTHR46229">
    <property type="entry name" value="BOLA TRANSCRIPTION REGULATOR"/>
    <property type="match status" value="1"/>
</dbReference>
<dbReference type="PANTHER" id="PTHR46229:SF2">
    <property type="entry name" value="BOLA-LIKE PROTEIN 1"/>
    <property type="match status" value="1"/>
</dbReference>
<evidence type="ECO:0000256" key="2">
    <source>
        <dbReference type="ARBA" id="ARBA00074073"/>
    </source>
</evidence>
<dbReference type="SUPFAM" id="SSF82657">
    <property type="entry name" value="BolA-like"/>
    <property type="match status" value="1"/>
</dbReference>
<dbReference type="FunFam" id="3.30.300.90:FF:000001">
    <property type="entry name" value="Transcriptional regulator BolA"/>
    <property type="match status" value="1"/>
</dbReference>
<gene>
    <name evidence="5" type="ORF">CWI73_10595</name>
</gene>
<dbReference type="GO" id="GO:0005829">
    <property type="term" value="C:cytosol"/>
    <property type="evidence" value="ECO:0007669"/>
    <property type="project" value="TreeGrafter"/>
</dbReference>
<reference evidence="5 6" key="1">
    <citation type="journal article" date="2011" name="Front. Microbiol.">
        <title>Genomic signatures of strain selection and enhancement in Bacillus atrophaeus var. globigii, a historical biowarfare simulant.</title>
        <authorList>
            <person name="Gibbons H.S."/>
            <person name="Broomall S.M."/>
            <person name="McNew L.A."/>
            <person name="Daligault H."/>
            <person name="Chapman C."/>
            <person name="Bruce D."/>
            <person name="Karavis M."/>
            <person name="Krepps M."/>
            <person name="McGregor P.A."/>
            <person name="Hong C."/>
            <person name="Park K.H."/>
            <person name="Akmal A."/>
            <person name="Feldman A."/>
            <person name="Lin J.S."/>
            <person name="Chang W.E."/>
            <person name="Higgs B.W."/>
            <person name="Demirev P."/>
            <person name="Lindquist J."/>
            <person name="Liem A."/>
            <person name="Fochler E."/>
            <person name="Read T.D."/>
            <person name="Tapia R."/>
            <person name="Johnson S."/>
            <person name="Bishop-Lilly K.A."/>
            <person name="Detter C."/>
            <person name="Han C."/>
            <person name="Sozhamannan S."/>
            <person name="Rosenzweig C.N."/>
            <person name="Skowronski E.W."/>
        </authorList>
    </citation>
    <scope>NUCLEOTIDE SEQUENCE [LARGE SCALE GENOMIC DNA]</scope>
    <source>
        <strain evidence="5 6">TPS4-2</strain>
    </source>
</reference>
<dbReference type="GO" id="GO:0006351">
    <property type="term" value="P:DNA-templated transcription"/>
    <property type="evidence" value="ECO:0007669"/>
    <property type="project" value="TreeGrafter"/>
</dbReference>
<dbReference type="InterPro" id="IPR002634">
    <property type="entry name" value="BolA"/>
</dbReference>
<comment type="similarity">
    <text evidence="1 3">Belongs to the BolA/IbaG family.</text>
</comment>
<comment type="caution">
    <text evidence="5">The sequence shown here is derived from an EMBL/GenBank/DDBJ whole genome shotgun (WGS) entry which is preliminary data.</text>
</comment>
<dbReference type="PIRSF" id="PIRSF003113">
    <property type="entry name" value="BolA"/>
    <property type="match status" value="1"/>
</dbReference>
<name>A0A432YN44_9GAMM</name>
<feature type="region of interest" description="Disordered" evidence="4">
    <location>
        <begin position="88"/>
        <end position="107"/>
    </location>
</feature>
<dbReference type="Gene3D" id="3.30.300.90">
    <property type="entry name" value="BolA-like"/>
    <property type="match status" value="1"/>
</dbReference>
<organism evidence="5 6">
    <name type="scientific">Idiomarina piscisalsi</name>
    <dbReference type="NCBI Taxonomy" id="1096243"/>
    <lineage>
        <taxon>Bacteria</taxon>
        <taxon>Pseudomonadati</taxon>
        <taxon>Pseudomonadota</taxon>
        <taxon>Gammaproteobacteria</taxon>
        <taxon>Alteromonadales</taxon>
        <taxon>Idiomarinaceae</taxon>
        <taxon>Idiomarina</taxon>
    </lineage>
</organism>
<sequence>MSVSLKIENKLRDAFAPVHLEVQDESHMHSGGPNAESHFKVVLVTPKFSGERLINRHRAVNKILANELMNDIHALALHTYTEGEWEQVSGTAPRSPNCMGGSKVAAH</sequence>
<evidence type="ECO:0000256" key="1">
    <source>
        <dbReference type="ARBA" id="ARBA00005578"/>
    </source>
</evidence>
<protein>
    <recommendedName>
        <fullName evidence="2">DNA-binding transcriptional regulator BolA</fullName>
    </recommendedName>
</protein>
<dbReference type="InterPro" id="IPR036065">
    <property type="entry name" value="BolA-like_sf"/>
</dbReference>
<dbReference type="GO" id="GO:1990229">
    <property type="term" value="C:iron-sulfur cluster assembly complex"/>
    <property type="evidence" value="ECO:0007669"/>
    <property type="project" value="UniProtKB-ARBA"/>
</dbReference>
<evidence type="ECO:0000256" key="3">
    <source>
        <dbReference type="RuleBase" id="RU003860"/>
    </source>
</evidence>
<evidence type="ECO:0000313" key="6">
    <source>
        <dbReference type="Proteomes" id="UP000288361"/>
    </source>
</evidence>
<dbReference type="RefSeq" id="WP_126752748.1">
    <property type="nucleotide sequence ID" value="NZ_JBHUMT010000016.1"/>
</dbReference>
<dbReference type="Proteomes" id="UP000288361">
    <property type="component" value="Unassembled WGS sequence"/>
</dbReference>
<dbReference type="Pfam" id="PF01722">
    <property type="entry name" value="BolA"/>
    <property type="match status" value="1"/>
</dbReference>
<dbReference type="AlphaFoldDB" id="A0A432YN44"/>
<accession>A0A432YN44</accession>
<evidence type="ECO:0000256" key="4">
    <source>
        <dbReference type="SAM" id="MobiDB-lite"/>
    </source>
</evidence>
<proteinExistence type="inferred from homology"/>
<dbReference type="EMBL" id="PIQA01000012">
    <property type="protein sequence ID" value="RUO62363.1"/>
    <property type="molecule type" value="Genomic_DNA"/>
</dbReference>
<dbReference type="InterPro" id="IPR050961">
    <property type="entry name" value="BolA/IbaG_stress_morph_reg"/>
</dbReference>
<evidence type="ECO:0000313" key="5">
    <source>
        <dbReference type="EMBL" id="RUO62363.1"/>
    </source>
</evidence>